<comment type="catalytic activity">
    <reaction evidence="17">
        <text>(9Z)-octadecenoyl-CoA + H2O = (9Z)-octadecenoate + CoA + H(+)</text>
        <dbReference type="Rhea" id="RHEA:40139"/>
        <dbReference type="ChEBI" id="CHEBI:15377"/>
        <dbReference type="ChEBI" id="CHEBI:15378"/>
        <dbReference type="ChEBI" id="CHEBI:30823"/>
        <dbReference type="ChEBI" id="CHEBI:57287"/>
        <dbReference type="ChEBI" id="CHEBI:57387"/>
    </reaction>
    <physiologicalReaction direction="left-to-right" evidence="17">
        <dbReference type="Rhea" id="RHEA:40140"/>
    </physiologicalReaction>
</comment>
<evidence type="ECO:0000256" key="21">
    <source>
        <dbReference type="ARBA" id="ARBA00043210"/>
    </source>
</evidence>
<dbReference type="InterPro" id="IPR006683">
    <property type="entry name" value="Thioestr_dom"/>
</dbReference>
<protein>
    <recommendedName>
        <fullName evidence="20">Acyl-coenzyme A thioesterase THEM4</fullName>
        <ecNumber evidence="19">3.1.2.2</ecNumber>
    </recommendedName>
    <alternativeName>
        <fullName evidence="21">Thioesterase superfamily member 4</fullName>
    </alternativeName>
</protein>
<keyword evidence="15" id="KW-0966">Cell projection</keyword>
<evidence type="ECO:0000256" key="13">
    <source>
        <dbReference type="ARBA" id="ARBA00023128"/>
    </source>
</evidence>
<evidence type="ECO:0000256" key="17">
    <source>
        <dbReference type="ARBA" id="ARBA00037002"/>
    </source>
</evidence>
<dbReference type="EC" id="3.1.2.2" evidence="19"/>
<evidence type="ECO:0000256" key="3">
    <source>
        <dbReference type="ARBA" id="ARBA00004632"/>
    </source>
</evidence>
<name>A0ABD3RYR5_9STRA</name>
<evidence type="ECO:0000256" key="11">
    <source>
        <dbReference type="ARBA" id="ARBA00022946"/>
    </source>
</evidence>
<evidence type="ECO:0000256" key="4">
    <source>
        <dbReference type="ARBA" id="ARBA00004637"/>
    </source>
</evidence>
<dbReference type="InterPro" id="IPR029069">
    <property type="entry name" value="HotDog_dom_sf"/>
</dbReference>
<evidence type="ECO:0000256" key="10">
    <source>
        <dbReference type="ARBA" id="ARBA00022832"/>
    </source>
</evidence>
<reference evidence="28 29" key="1">
    <citation type="submission" date="2024-10" db="EMBL/GenBank/DDBJ databases">
        <title>Updated reference genomes for cyclostephanoid diatoms.</title>
        <authorList>
            <person name="Roberts W.R."/>
            <person name="Alverson A.J."/>
        </authorList>
    </citation>
    <scope>NUCLEOTIDE SEQUENCE [LARGE SCALE GENOMIC DNA]</scope>
    <source>
        <strain evidence="28 29">AJA228-03</strain>
    </source>
</reference>
<dbReference type="GO" id="GO:0005743">
    <property type="term" value="C:mitochondrial inner membrane"/>
    <property type="evidence" value="ECO:0007669"/>
    <property type="project" value="UniProtKB-SubCell"/>
</dbReference>
<evidence type="ECO:0000256" key="9">
    <source>
        <dbReference type="ARBA" id="ARBA00022801"/>
    </source>
</evidence>
<dbReference type="GO" id="GO:0016787">
    <property type="term" value="F:hydrolase activity"/>
    <property type="evidence" value="ECO:0007669"/>
    <property type="project" value="UniProtKB-KW"/>
</dbReference>
<comment type="similarity">
    <text evidence="18">Belongs to the THEM4/THEM5 thioesterase family.</text>
</comment>
<dbReference type="AlphaFoldDB" id="A0ABD3RYR5"/>
<dbReference type="GO" id="GO:0005758">
    <property type="term" value="C:mitochondrial intermembrane space"/>
    <property type="evidence" value="ECO:0007669"/>
    <property type="project" value="UniProtKB-SubCell"/>
</dbReference>
<evidence type="ECO:0000256" key="20">
    <source>
        <dbReference type="ARBA" id="ARBA00040123"/>
    </source>
</evidence>
<dbReference type="Gene3D" id="3.10.129.10">
    <property type="entry name" value="Hotdog Thioesterase"/>
    <property type="match status" value="1"/>
</dbReference>
<evidence type="ECO:0000256" key="12">
    <source>
        <dbReference type="ARBA" id="ARBA00023098"/>
    </source>
</evidence>
<keyword evidence="11" id="KW-0809">Transit peptide</keyword>
<comment type="catalytic activity">
    <reaction evidence="16">
        <text>(5Z,8Z,11Z,14Z)-eicosatetraenoyl-CoA + H2O = (5Z,8Z,11Z,14Z)-eicosatetraenoate + CoA + H(+)</text>
        <dbReference type="Rhea" id="RHEA:40151"/>
        <dbReference type="ChEBI" id="CHEBI:15377"/>
        <dbReference type="ChEBI" id="CHEBI:15378"/>
        <dbReference type="ChEBI" id="CHEBI:32395"/>
        <dbReference type="ChEBI" id="CHEBI:57287"/>
        <dbReference type="ChEBI" id="CHEBI:57368"/>
    </reaction>
    <physiologicalReaction direction="left-to-right" evidence="16">
        <dbReference type="Rhea" id="RHEA:40152"/>
    </physiologicalReaction>
</comment>
<evidence type="ECO:0000256" key="18">
    <source>
        <dbReference type="ARBA" id="ARBA00038456"/>
    </source>
</evidence>
<evidence type="ECO:0000313" key="29">
    <source>
        <dbReference type="Proteomes" id="UP001530377"/>
    </source>
</evidence>
<proteinExistence type="inferred from homology"/>
<evidence type="ECO:0000256" key="25">
    <source>
        <dbReference type="ARBA" id="ARBA00048074"/>
    </source>
</evidence>
<comment type="catalytic activity">
    <reaction evidence="26">
        <text>tetradecanoyl-CoA + H2O = tetradecanoate + CoA + H(+)</text>
        <dbReference type="Rhea" id="RHEA:40119"/>
        <dbReference type="ChEBI" id="CHEBI:15377"/>
        <dbReference type="ChEBI" id="CHEBI:15378"/>
        <dbReference type="ChEBI" id="CHEBI:30807"/>
        <dbReference type="ChEBI" id="CHEBI:57287"/>
        <dbReference type="ChEBI" id="CHEBI:57385"/>
    </reaction>
    <physiologicalReaction direction="left-to-right" evidence="26">
        <dbReference type="Rhea" id="RHEA:40120"/>
    </physiologicalReaction>
</comment>
<evidence type="ECO:0000256" key="1">
    <source>
        <dbReference type="ARBA" id="ARBA00004496"/>
    </source>
</evidence>
<evidence type="ECO:0000256" key="24">
    <source>
        <dbReference type="ARBA" id="ARBA00047969"/>
    </source>
</evidence>
<dbReference type="GO" id="GO:0032587">
    <property type="term" value="C:ruffle membrane"/>
    <property type="evidence" value="ECO:0007669"/>
    <property type="project" value="UniProtKB-SubCell"/>
</dbReference>
<evidence type="ECO:0000256" key="7">
    <source>
        <dbReference type="ARBA" id="ARBA00022703"/>
    </source>
</evidence>
<keyword evidence="29" id="KW-1185">Reference proteome</keyword>
<keyword evidence="12" id="KW-0443">Lipid metabolism</keyword>
<keyword evidence="6" id="KW-0963">Cytoplasm</keyword>
<accession>A0ABD3RYR5</accession>
<keyword evidence="5" id="KW-1003">Cell membrane</keyword>
<evidence type="ECO:0000256" key="15">
    <source>
        <dbReference type="ARBA" id="ARBA00023273"/>
    </source>
</evidence>
<evidence type="ECO:0000256" key="23">
    <source>
        <dbReference type="ARBA" id="ARBA00047734"/>
    </source>
</evidence>
<comment type="catalytic activity">
    <reaction evidence="25">
        <text>dodecanoyl-CoA + H2O = dodecanoate + CoA + H(+)</text>
        <dbReference type="Rhea" id="RHEA:30135"/>
        <dbReference type="ChEBI" id="CHEBI:15377"/>
        <dbReference type="ChEBI" id="CHEBI:15378"/>
        <dbReference type="ChEBI" id="CHEBI:18262"/>
        <dbReference type="ChEBI" id="CHEBI:57287"/>
        <dbReference type="ChEBI" id="CHEBI:57375"/>
    </reaction>
    <physiologicalReaction direction="left-to-right" evidence="25">
        <dbReference type="Rhea" id="RHEA:30136"/>
    </physiologicalReaction>
</comment>
<comment type="caution">
    <text evidence="28">The sequence shown here is derived from an EMBL/GenBank/DDBJ whole genome shotgun (WGS) entry which is preliminary data.</text>
</comment>
<dbReference type="SUPFAM" id="SSF54637">
    <property type="entry name" value="Thioesterase/thiol ester dehydrase-isomerase"/>
    <property type="match status" value="1"/>
</dbReference>
<gene>
    <name evidence="28" type="ORF">ACHAXA_005004</name>
</gene>
<evidence type="ECO:0000256" key="26">
    <source>
        <dbReference type="ARBA" id="ARBA00048180"/>
    </source>
</evidence>
<evidence type="ECO:0000256" key="16">
    <source>
        <dbReference type="ARBA" id="ARBA00035852"/>
    </source>
</evidence>
<evidence type="ECO:0000256" key="19">
    <source>
        <dbReference type="ARBA" id="ARBA00038848"/>
    </source>
</evidence>
<sequence length="274" mass="30346">MMQSHIRQSGAAAAAAVALFSYCTAFGREGKKEENGSVGVHHLVAAALVEWRPPRRHAAISSAPLTSFYPNLAICEPIRDVESDNDDDDDDNDDNDSDVGFYYLRMNPKEVERTSLSDSHAIFGALSGTGMIERYDIYRRVLDDVAVERKPRGGSSRREVVIVNLSVGDKLNGHGGIVHGGILSLLFDEAMGWAYECLRHEDDWLDDPSSPVTAVTANLTVDFRAPFVEGSEGVIRVYHDERKGRKIYFTAKLESKDGEEMAKGSFLAIRMKYL</sequence>
<organism evidence="28 29">
    <name type="scientific">Cyclostephanos tholiformis</name>
    <dbReference type="NCBI Taxonomy" id="382380"/>
    <lineage>
        <taxon>Eukaryota</taxon>
        <taxon>Sar</taxon>
        <taxon>Stramenopiles</taxon>
        <taxon>Ochrophyta</taxon>
        <taxon>Bacillariophyta</taxon>
        <taxon>Coscinodiscophyceae</taxon>
        <taxon>Thalassiosirophycidae</taxon>
        <taxon>Stephanodiscales</taxon>
        <taxon>Stephanodiscaceae</taxon>
        <taxon>Cyclostephanos</taxon>
    </lineage>
</organism>
<evidence type="ECO:0000256" key="22">
    <source>
        <dbReference type="ARBA" id="ARBA00047588"/>
    </source>
</evidence>
<comment type="catalytic activity">
    <reaction evidence="24">
        <text>decanoyl-CoA + H2O = decanoate + CoA + H(+)</text>
        <dbReference type="Rhea" id="RHEA:40059"/>
        <dbReference type="ChEBI" id="CHEBI:15377"/>
        <dbReference type="ChEBI" id="CHEBI:15378"/>
        <dbReference type="ChEBI" id="CHEBI:27689"/>
        <dbReference type="ChEBI" id="CHEBI:57287"/>
        <dbReference type="ChEBI" id="CHEBI:61430"/>
    </reaction>
    <physiologicalReaction direction="left-to-right" evidence="24">
        <dbReference type="Rhea" id="RHEA:40060"/>
    </physiologicalReaction>
</comment>
<evidence type="ECO:0000259" key="27">
    <source>
        <dbReference type="Pfam" id="PF03061"/>
    </source>
</evidence>
<evidence type="ECO:0000256" key="2">
    <source>
        <dbReference type="ARBA" id="ARBA00004569"/>
    </source>
</evidence>
<evidence type="ECO:0000256" key="6">
    <source>
        <dbReference type="ARBA" id="ARBA00022490"/>
    </source>
</evidence>
<comment type="catalytic activity">
    <reaction evidence="23">
        <text>hexadecanoyl-CoA + H2O = hexadecanoate + CoA + H(+)</text>
        <dbReference type="Rhea" id="RHEA:16645"/>
        <dbReference type="ChEBI" id="CHEBI:7896"/>
        <dbReference type="ChEBI" id="CHEBI:15377"/>
        <dbReference type="ChEBI" id="CHEBI:15378"/>
        <dbReference type="ChEBI" id="CHEBI:57287"/>
        <dbReference type="ChEBI" id="CHEBI:57379"/>
        <dbReference type="EC" id="3.1.2.2"/>
    </reaction>
    <physiologicalReaction direction="left-to-right" evidence="23">
        <dbReference type="Rhea" id="RHEA:16646"/>
    </physiologicalReaction>
</comment>
<keyword evidence="10" id="KW-0276">Fatty acid metabolism</keyword>
<dbReference type="InterPro" id="IPR052365">
    <property type="entry name" value="THEM4/THEM5_acyl-CoA_thioest"/>
</dbReference>
<keyword evidence="7" id="KW-0053">Apoptosis</keyword>
<keyword evidence="14" id="KW-0472">Membrane</keyword>
<dbReference type="Pfam" id="PF03061">
    <property type="entry name" value="4HBT"/>
    <property type="match status" value="1"/>
</dbReference>
<evidence type="ECO:0000256" key="8">
    <source>
        <dbReference type="ARBA" id="ARBA00022792"/>
    </source>
</evidence>
<dbReference type="PANTHER" id="PTHR12418:SF19">
    <property type="entry name" value="ACYL-COENZYME A THIOESTERASE THEM4"/>
    <property type="match status" value="1"/>
</dbReference>
<evidence type="ECO:0000313" key="28">
    <source>
        <dbReference type="EMBL" id="KAL3817369.1"/>
    </source>
</evidence>
<keyword evidence="8" id="KW-0999">Mitochondrion inner membrane</keyword>
<dbReference type="PANTHER" id="PTHR12418">
    <property type="entry name" value="ACYL-COENZYME A THIOESTERASE THEM4"/>
    <property type="match status" value="1"/>
</dbReference>
<dbReference type="Proteomes" id="UP001530377">
    <property type="component" value="Unassembled WGS sequence"/>
</dbReference>
<dbReference type="EMBL" id="JALLPB020000106">
    <property type="protein sequence ID" value="KAL3817369.1"/>
    <property type="molecule type" value="Genomic_DNA"/>
</dbReference>
<feature type="domain" description="Thioesterase" evidence="27">
    <location>
        <begin position="175"/>
        <end position="261"/>
    </location>
</feature>
<evidence type="ECO:0000256" key="5">
    <source>
        <dbReference type="ARBA" id="ARBA00022475"/>
    </source>
</evidence>
<evidence type="ECO:0000256" key="14">
    <source>
        <dbReference type="ARBA" id="ARBA00023136"/>
    </source>
</evidence>
<comment type="subcellular location">
    <subcellularLocation>
        <location evidence="3">Cell projection</location>
        <location evidence="3">Ruffle membrane</location>
    </subcellularLocation>
    <subcellularLocation>
        <location evidence="1">Cytoplasm</location>
    </subcellularLocation>
    <subcellularLocation>
        <location evidence="4">Mitochondrion inner membrane</location>
        <topology evidence="4">Peripheral membrane protein</topology>
    </subcellularLocation>
    <subcellularLocation>
        <location evidence="2">Mitochondrion intermembrane space</location>
    </subcellularLocation>
</comment>
<dbReference type="GO" id="GO:0006631">
    <property type="term" value="P:fatty acid metabolic process"/>
    <property type="evidence" value="ECO:0007669"/>
    <property type="project" value="UniProtKB-KW"/>
</dbReference>
<comment type="catalytic activity">
    <reaction evidence="22">
        <text>octanoyl-CoA + H2O = octanoate + CoA + H(+)</text>
        <dbReference type="Rhea" id="RHEA:30143"/>
        <dbReference type="ChEBI" id="CHEBI:15377"/>
        <dbReference type="ChEBI" id="CHEBI:15378"/>
        <dbReference type="ChEBI" id="CHEBI:25646"/>
        <dbReference type="ChEBI" id="CHEBI:57287"/>
        <dbReference type="ChEBI" id="CHEBI:57386"/>
    </reaction>
    <physiologicalReaction direction="left-to-right" evidence="22">
        <dbReference type="Rhea" id="RHEA:30144"/>
    </physiologicalReaction>
</comment>
<keyword evidence="9" id="KW-0378">Hydrolase</keyword>
<keyword evidence="13" id="KW-0496">Mitochondrion</keyword>